<keyword evidence="6" id="KW-1185">Reference proteome</keyword>
<reference evidence="4" key="2">
    <citation type="submission" date="2018-04" db="EMBL/GenBank/DDBJ databases">
        <title>Leveraging single-cell genomics to expand the Fungal Tree of Life.</title>
        <authorList>
            <consortium name="DOE Joint Genome Institute"/>
            <person name="Ahrendt S.R."/>
            <person name="Quandt C.A."/>
            <person name="Ciobanu D."/>
            <person name="Clum A."/>
            <person name="Salamov A."/>
            <person name="Andreopoulos B."/>
            <person name="Cheng J.-F."/>
            <person name="Woyke T."/>
            <person name="Pelin A."/>
            <person name="Henrissat B."/>
            <person name="Benny G.L."/>
            <person name="Smith M.E."/>
            <person name="James T.Y."/>
            <person name="Grigoriev I.V."/>
        </authorList>
    </citation>
    <scope>NUCLEOTIDE SEQUENCE</scope>
    <source>
        <strain evidence="4">ATCC 52028</strain>
    </source>
</reference>
<gene>
    <name evidence="3" type="ORF">CAUPRSCDRAFT_4789</name>
    <name evidence="4" type="ORF">CXG81DRAFT_2114</name>
</gene>
<sequence>SNGRVVLVTSGGTTAPLERQTVRFLDNFSAGTRGSASAEYFLERGYRVVFFHRQFSLAPYTRHYTHATHCFMDFLEVDAPTGTIRVTDEHDRALRHNLIKYKDALSKNKLLMVPFVTVSDYLFMLRMICHQLAPLRSRVLVYLAAAVSDFYVPGGDMPSHKIQSTGTALHLTMAPVPKILRTLVREWIPDALVVSFKLETDPTLLTPKAMQALARYGHHVVIGNLLTTRKETVTF</sequence>
<comment type="similarity">
    <text evidence="1">Belongs to the PPC synthetase family.</text>
</comment>
<dbReference type="EMBL" id="ML009342">
    <property type="protein sequence ID" value="RKO97255.1"/>
    <property type="molecule type" value="Genomic_DNA"/>
</dbReference>
<feature type="domain" description="DNA/pantothenate metabolism flavoprotein C-terminal" evidence="2">
    <location>
        <begin position="2"/>
        <end position="58"/>
    </location>
</feature>
<dbReference type="InterPro" id="IPR007085">
    <property type="entry name" value="DNA/pantothenate-metab_flavo_C"/>
</dbReference>
<dbReference type="OrthoDB" id="70224at2759"/>
<feature type="domain" description="DNA/pantothenate metabolism flavoprotein C-terminal" evidence="2">
    <location>
        <begin position="136"/>
        <end position="230"/>
    </location>
</feature>
<accession>A0A4P9WXL7</accession>
<evidence type="ECO:0000256" key="1">
    <source>
        <dbReference type="ARBA" id="ARBA00005703"/>
    </source>
</evidence>
<dbReference type="GO" id="GO:0015937">
    <property type="term" value="P:coenzyme A biosynthetic process"/>
    <property type="evidence" value="ECO:0007669"/>
    <property type="project" value="UniProtKB-ARBA"/>
</dbReference>
<name>A0A4P9WXL7_9FUNG</name>
<dbReference type="GO" id="GO:0003824">
    <property type="term" value="F:catalytic activity"/>
    <property type="evidence" value="ECO:0007669"/>
    <property type="project" value="UniProtKB-ARBA"/>
</dbReference>
<evidence type="ECO:0000313" key="3">
    <source>
        <dbReference type="EMBL" id="RKO97255.1"/>
    </source>
</evidence>
<dbReference type="Pfam" id="PF04127">
    <property type="entry name" value="DFP"/>
    <property type="match status" value="2"/>
</dbReference>
<dbReference type="Proteomes" id="UP000268535">
    <property type="component" value="Unassembled WGS sequence"/>
</dbReference>
<reference evidence="5 6" key="1">
    <citation type="journal article" date="2018" name="Nat. Microbiol.">
        <title>Leveraging single-cell genomics to expand the fungal tree of life.</title>
        <authorList>
            <person name="Ahrendt S.R."/>
            <person name="Quandt C.A."/>
            <person name="Ciobanu D."/>
            <person name="Clum A."/>
            <person name="Salamov A."/>
            <person name="Andreopoulos B."/>
            <person name="Cheng J.F."/>
            <person name="Woyke T."/>
            <person name="Pelin A."/>
            <person name="Henrissat B."/>
            <person name="Reynolds N.K."/>
            <person name="Benny G.L."/>
            <person name="Smith M.E."/>
            <person name="James T.Y."/>
            <person name="Grigoriev I.V."/>
        </authorList>
    </citation>
    <scope>NUCLEOTIDE SEQUENCE [LARGE SCALE GENOMIC DNA]</scope>
    <source>
        <strain evidence="5 6">ATCC 52028</strain>
    </source>
</reference>
<evidence type="ECO:0000313" key="4">
    <source>
        <dbReference type="EMBL" id="RKP02814.1"/>
    </source>
</evidence>
<dbReference type="PANTHER" id="PTHR12290">
    <property type="entry name" value="CORNICHON-RELATED"/>
    <property type="match status" value="1"/>
</dbReference>
<organism evidence="3 5">
    <name type="scientific">Caulochytrium protostelioides</name>
    <dbReference type="NCBI Taxonomy" id="1555241"/>
    <lineage>
        <taxon>Eukaryota</taxon>
        <taxon>Fungi</taxon>
        <taxon>Fungi incertae sedis</taxon>
        <taxon>Chytridiomycota</taxon>
        <taxon>Chytridiomycota incertae sedis</taxon>
        <taxon>Chytridiomycetes</taxon>
        <taxon>Caulochytriales</taxon>
        <taxon>Caulochytriaceae</taxon>
        <taxon>Caulochytrium</taxon>
    </lineage>
</organism>
<proteinExistence type="inferred from homology"/>
<reference evidence="3" key="3">
    <citation type="submission" date="2018-08" db="EMBL/GenBank/DDBJ databases">
        <title>Leveraging single-cell genomics to expand the Fungal Tree of Life.</title>
        <authorList>
            <consortium name="DOE Joint Genome Institute"/>
            <person name="Ahrendt S.R."/>
            <person name="Quandt C.A."/>
            <person name="Ciobanu D."/>
            <person name="Clum A."/>
            <person name="Salamov A."/>
            <person name="Andreopoulos B."/>
            <person name="Cheng J.-F."/>
            <person name="Woyke T."/>
            <person name="Pelin A."/>
            <person name="Henrissat B."/>
            <person name="Reynolds N."/>
            <person name="Benny G.L."/>
            <person name="Smith M.E."/>
            <person name="James T.Y."/>
            <person name="Grigoriev I.V."/>
        </authorList>
    </citation>
    <scope>NUCLEOTIDE SEQUENCE</scope>
    <source>
        <strain evidence="3">ATCC 52028</strain>
    </source>
</reference>
<feature type="non-terminal residue" evidence="3">
    <location>
        <position position="235"/>
    </location>
</feature>
<evidence type="ECO:0000313" key="6">
    <source>
        <dbReference type="Proteomes" id="UP000274922"/>
    </source>
</evidence>
<dbReference type="AlphaFoldDB" id="A0A4P9WXL7"/>
<dbReference type="EMBL" id="ML014134">
    <property type="protein sequence ID" value="RKP02814.1"/>
    <property type="molecule type" value="Genomic_DNA"/>
</dbReference>
<dbReference type="SUPFAM" id="SSF102645">
    <property type="entry name" value="CoaB-like"/>
    <property type="match status" value="1"/>
</dbReference>
<protein>
    <submittedName>
        <fullName evidence="3">DNA/pantothenate metabolism flavo protein</fullName>
    </submittedName>
</protein>
<evidence type="ECO:0000313" key="5">
    <source>
        <dbReference type="Proteomes" id="UP000268535"/>
    </source>
</evidence>
<feature type="non-terminal residue" evidence="3">
    <location>
        <position position="1"/>
    </location>
</feature>
<evidence type="ECO:0000259" key="2">
    <source>
        <dbReference type="Pfam" id="PF04127"/>
    </source>
</evidence>
<dbReference type="Gene3D" id="3.40.50.10300">
    <property type="entry name" value="CoaB-like"/>
    <property type="match status" value="1"/>
</dbReference>
<dbReference type="InterPro" id="IPR035929">
    <property type="entry name" value="CoaB-like_sf"/>
</dbReference>
<dbReference type="STRING" id="1555241.A0A4P9WXL7"/>
<dbReference type="Proteomes" id="UP000274922">
    <property type="component" value="Unassembled WGS sequence"/>
</dbReference>